<dbReference type="InterPro" id="IPR015867">
    <property type="entry name" value="N-reg_PII/ATP_PRibTrfase_C"/>
</dbReference>
<evidence type="ECO:0000256" key="4">
    <source>
        <dbReference type="ARBA" id="ARBA00022989"/>
    </source>
</evidence>
<reference evidence="8" key="1">
    <citation type="journal article" date="2021" name="PeerJ">
        <title>Extensive microbial diversity within the chicken gut microbiome revealed by metagenomics and culture.</title>
        <authorList>
            <person name="Gilroy R."/>
            <person name="Ravi A."/>
            <person name="Getino M."/>
            <person name="Pursley I."/>
            <person name="Horton D.L."/>
            <person name="Alikhan N.F."/>
            <person name="Baker D."/>
            <person name="Gharbi K."/>
            <person name="Hall N."/>
            <person name="Watson M."/>
            <person name="Adriaenssens E.M."/>
            <person name="Foster-Nyarko E."/>
            <person name="Jarju S."/>
            <person name="Secka A."/>
            <person name="Antonio M."/>
            <person name="Oren A."/>
            <person name="Chaudhuri R.R."/>
            <person name="La Ragione R."/>
            <person name="Hildebrand F."/>
            <person name="Pallen M.J."/>
        </authorList>
    </citation>
    <scope>NUCLEOTIDE SEQUENCE</scope>
    <source>
        <strain evidence="8">CHK179-7159</strain>
    </source>
</reference>
<evidence type="ECO:0000256" key="3">
    <source>
        <dbReference type="ARBA" id="ARBA00022692"/>
    </source>
</evidence>
<keyword evidence="2" id="KW-1003">Cell membrane</keyword>
<dbReference type="AlphaFoldDB" id="A0A9D2I9B2"/>
<dbReference type="PIRSF" id="PIRSF006483">
    <property type="entry name" value="Membrane_protein_YitT"/>
    <property type="match status" value="1"/>
</dbReference>
<evidence type="ECO:0000256" key="1">
    <source>
        <dbReference type="ARBA" id="ARBA00004651"/>
    </source>
</evidence>
<evidence type="ECO:0000256" key="5">
    <source>
        <dbReference type="ARBA" id="ARBA00023136"/>
    </source>
</evidence>
<dbReference type="PANTHER" id="PTHR33545">
    <property type="entry name" value="UPF0750 MEMBRANE PROTEIN YITT-RELATED"/>
    <property type="match status" value="1"/>
</dbReference>
<evidence type="ECO:0000313" key="8">
    <source>
        <dbReference type="EMBL" id="HJA94103.1"/>
    </source>
</evidence>
<feature type="transmembrane region" description="Helical" evidence="6">
    <location>
        <begin position="30"/>
        <end position="51"/>
    </location>
</feature>
<dbReference type="Pfam" id="PF02588">
    <property type="entry name" value="YitT_membrane"/>
    <property type="match status" value="1"/>
</dbReference>
<reference evidence="8" key="2">
    <citation type="submission" date="2021-04" db="EMBL/GenBank/DDBJ databases">
        <authorList>
            <person name="Gilroy R."/>
        </authorList>
    </citation>
    <scope>NUCLEOTIDE SEQUENCE</scope>
    <source>
        <strain evidence="8">CHK179-7159</strain>
    </source>
</reference>
<dbReference type="GO" id="GO:0005886">
    <property type="term" value="C:plasma membrane"/>
    <property type="evidence" value="ECO:0007669"/>
    <property type="project" value="UniProtKB-SubCell"/>
</dbReference>
<organism evidence="8 9">
    <name type="scientific">Candidatus Eisenbergiella merdipullorum</name>
    <dbReference type="NCBI Taxonomy" id="2838553"/>
    <lineage>
        <taxon>Bacteria</taxon>
        <taxon>Bacillati</taxon>
        <taxon>Bacillota</taxon>
        <taxon>Clostridia</taxon>
        <taxon>Lachnospirales</taxon>
        <taxon>Lachnospiraceae</taxon>
        <taxon>Eisenbergiella</taxon>
    </lineage>
</organism>
<accession>A0A9D2I9B2</accession>
<keyword evidence="4 6" id="KW-1133">Transmembrane helix</keyword>
<proteinExistence type="predicted"/>
<protein>
    <submittedName>
        <fullName evidence="8">YitT family protein</fullName>
    </submittedName>
</protein>
<dbReference type="PANTHER" id="PTHR33545:SF5">
    <property type="entry name" value="UPF0750 MEMBRANE PROTEIN YITT"/>
    <property type="match status" value="1"/>
</dbReference>
<dbReference type="InterPro" id="IPR019264">
    <property type="entry name" value="DUF2179"/>
</dbReference>
<dbReference type="InterPro" id="IPR051461">
    <property type="entry name" value="UPF0750_membrane"/>
</dbReference>
<comment type="subcellular location">
    <subcellularLocation>
        <location evidence="1">Cell membrane</location>
        <topology evidence="1">Multi-pass membrane protein</topology>
    </subcellularLocation>
</comment>
<sequence length="308" mass="33618">MRKGKVAHESLIRPDKEEGMEPKKAIKKRLMDYLLITVGTVIYGVGVSLFLDPNNLAPGGVTGIAMILNRLTGLPTGTGILLINVPILAAGLWKFGFRFLISTLYATFLSSFFTNFFTRFGAVTSDPLLAALAGGAVMSAGLALVFRAGATTGGTDIIVKFLRQKYRHLKTGRLFFFLDILIVAASLLVFDDIDTILYAMLGVVVSSIMFDAVLYGFDEAKLVYIISDHSEKIADRIMTELEAGVTFLQGKGAYSNSPKKVILCVMRNTIAPKAEEIVKQEDPLAFMIISSATEIYGEGYKNIFSEKL</sequence>
<comment type="caution">
    <text evidence="8">The sequence shown here is derived from an EMBL/GenBank/DDBJ whole genome shotgun (WGS) entry which is preliminary data.</text>
</comment>
<name>A0A9D2I9B2_9FIRM</name>
<evidence type="ECO:0000256" key="2">
    <source>
        <dbReference type="ARBA" id="ARBA00022475"/>
    </source>
</evidence>
<evidence type="ECO:0000313" key="9">
    <source>
        <dbReference type="Proteomes" id="UP000886858"/>
    </source>
</evidence>
<dbReference type="EMBL" id="DWYY01000152">
    <property type="protein sequence ID" value="HJA94103.1"/>
    <property type="molecule type" value="Genomic_DNA"/>
</dbReference>
<feature type="domain" description="DUF2179" evidence="7">
    <location>
        <begin position="244"/>
        <end position="297"/>
    </location>
</feature>
<evidence type="ECO:0000256" key="6">
    <source>
        <dbReference type="SAM" id="Phobius"/>
    </source>
</evidence>
<dbReference type="Proteomes" id="UP000886858">
    <property type="component" value="Unassembled WGS sequence"/>
</dbReference>
<dbReference type="Pfam" id="PF10035">
    <property type="entry name" value="DUF2179"/>
    <property type="match status" value="1"/>
</dbReference>
<keyword evidence="3 6" id="KW-0812">Transmembrane</keyword>
<feature type="transmembrane region" description="Helical" evidence="6">
    <location>
        <begin position="196"/>
        <end position="217"/>
    </location>
</feature>
<keyword evidence="5 6" id="KW-0472">Membrane</keyword>
<dbReference type="InterPro" id="IPR003740">
    <property type="entry name" value="YitT"/>
</dbReference>
<gene>
    <name evidence="8" type="ORF">H9717_13515</name>
</gene>
<dbReference type="Gene3D" id="3.30.70.120">
    <property type="match status" value="1"/>
</dbReference>
<dbReference type="CDD" id="cd16380">
    <property type="entry name" value="YitT_C"/>
    <property type="match status" value="1"/>
</dbReference>
<feature type="transmembrane region" description="Helical" evidence="6">
    <location>
        <begin position="129"/>
        <end position="150"/>
    </location>
</feature>
<feature type="transmembrane region" description="Helical" evidence="6">
    <location>
        <begin position="71"/>
        <end position="92"/>
    </location>
</feature>
<feature type="transmembrane region" description="Helical" evidence="6">
    <location>
        <begin position="171"/>
        <end position="190"/>
    </location>
</feature>
<feature type="transmembrane region" description="Helical" evidence="6">
    <location>
        <begin position="99"/>
        <end position="117"/>
    </location>
</feature>
<evidence type="ECO:0000259" key="7">
    <source>
        <dbReference type="Pfam" id="PF10035"/>
    </source>
</evidence>